<organism evidence="2 3">
    <name type="scientific">Candidatus Blautia stercoripullorum</name>
    <dbReference type="NCBI Taxonomy" id="2838502"/>
    <lineage>
        <taxon>Bacteria</taxon>
        <taxon>Bacillati</taxon>
        <taxon>Bacillota</taxon>
        <taxon>Clostridia</taxon>
        <taxon>Lachnospirales</taxon>
        <taxon>Lachnospiraceae</taxon>
        <taxon>Blautia</taxon>
    </lineage>
</organism>
<dbReference type="AlphaFoldDB" id="A0A9D2RA69"/>
<accession>A0A9D2RA69</accession>
<feature type="transmembrane region" description="Helical" evidence="1">
    <location>
        <begin position="254"/>
        <end position="272"/>
    </location>
</feature>
<keyword evidence="1" id="KW-1133">Transmembrane helix</keyword>
<feature type="transmembrane region" description="Helical" evidence="1">
    <location>
        <begin position="73"/>
        <end position="94"/>
    </location>
</feature>
<keyword evidence="1" id="KW-0812">Transmembrane</keyword>
<feature type="transmembrane region" description="Helical" evidence="1">
    <location>
        <begin position="34"/>
        <end position="53"/>
    </location>
</feature>
<evidence type="ECO:0000313" key="3">
    <source>
        <dbReference type="Proteomes" id="UP000823850"/>
    </source>
</evidence>
<name>A0A9D2RA69_9FIRM</name>
<feature type="transmembrane region" description="Helical" evidence="1">
    <location>
        <begin position="142"/>
        <end position="161"/>
    </location>
</feature>
<reference evidence="2" key="1">
    <citation type="journal article" date="2021" name="PeerJ">
        <title>Extensive microbial diversity within the chicken gut microbiome revealed by metagenomics and culture.</title>
        <authorList>
            <person name="Gilroy R."/>
            <person name="Ravi A."/>
            <person name="Getino M."/>
            <person name="Pursley I."/>
            <person name="Horton D.L."/>
            <person name="Alikhan N.F."/>
            <person name="Baker D."/>
            <person name="Gharbi K."/>
            <person name="Hall N."/>
            <person name="Watson M."/>
            <person name="Adriaenssens E.M."/>
            <person name="Foster-Nyarko E."/>
            <person name="Jarju S."/>
            <person name="Secka A."/>
            <person name="Antonio M."/>
            <person name="Oren A."/>
            <person name="Chaudhuri R.R."/>
            <person name="La Ragione R."/>
            <person name="Hildebrand F."/>
            <person name="Pallen M.J."/>
        </authorList>
    </citation>
    <scope>NUCLEOTIDE SEQUENCE</scope>
    <source>
        <strain evidence="2">ChiW19-6364</strain>
    </source>
</reference>
<gene>
    <name evidence="2" type="ORF">H9913_07615</name>
</gene>
<feature type="transmembrane region" description="Helical" evidence="1">
    <location>
        <begin position="293"/>
        <end position="313"/>
    </location>
</feature>
<sequence length="314" mass="35409">MKRFFEYSFFICFLLFLLLFPEESAESAKSGLMLWFYTLLPSMLPFMILSGILMKAGFIEKVLSFTKGYWKSVFHLSPMGGYGLLMGIFCGYPMGAKTAADLYQCRRISRQEACYLLSFSSHPGPAFLSSYLCAGLLHNKQLILPSYILLYFSSFLSSLLFRRLYPSDLDFQETSNRKETSSVFSLGEALDASIMNSFVSITKLGGYIILFSLFQGILKMLPYPPPDLKCLLLGFTEITTGTMAITERNWKLSLSYPLTLAFTAFGGLCIIFQTKSMLNDTDLPLTPYLKGKCCSFFLTLILGTLFIKIIEIIV</sequence>
<protein>
    <submittedName>
        <fullName evidence="2">Sporulation protein</fullName>
    </submittedName>
</protein>
<evidence type="ECO:0000313" key="2">
    <source>
        <dbReference type="EMBL" id="HJD39882.1"/>
    </source>
</evidence>
<dbReference type="EMBL" id="DWUX01000137">
    <property type="protein sequence ID" value="HJD39882.1"/>
    <property type="molecule type" value="Genomic_DNA"/>
</dbReference>
<dbReference type="Proteomes" id="UP000823850">
    <property type="component" value="Unassembled WGS sequence"/>
</dbReference>
<keyword evidence="1" id="KW-0472">Membrane</keyword>
<comment type="caution">
    <text evidence="2">The sequence shown here is derived from an EMBL/GenBank/DDBJ whole genome shotgun (WGS) entry which is preliminary data.</text>
</comment>
<evidence type="ECO:0000256" key="1">
    <source>
        <dbReference type="SAM" id="Phobius"/>
    </source>
</evidence>
<proteinExistence type="predicted"/>
<reference evidence="2" key="2">
    <citation type="submission" date="2021-04" db="EMBL/GenBank/DDBJ databases">
        <authorList>
            <person name="Gilroy R."/>
        </authorList>
    </citation>
    <scope>NUCLEOTIDE SEQUENCE</scope>
    <source>
        <strain evidence="2">ChiW19-6364</strain>
    </source>
</reference>